<keyword evidence="2" id="KW-1185">Reference proteome</keyword>
<dbReference type="Proteomes" id="UP000618926">
    <property type="component" value="Unassembled WGS sequence"/>
</dbReference>
<name>A0ABR9NXL6_9BACT</name>
<protein>
    <submittedName>
        <fullName evidence="1">XRE family transcriptional regulator</fullName>
    </submittedName>
</protein>
<evidence type="ECO:0000313" key="1">
    <source>
        <dbReference type="EMBL" id="MBE2888980.1"/>
    </source>
</evidence>
<accession>A0ABR9NXL6</accession>
<gene>
    <name evidence="1" type="ORF">IIE05_13505</name>
</gene>
<dbReference type="InterPro" id="IPR010982">
    <property type="entry name" value="Lambda_DNA-bd_dom_sf"/>
</dbReference>
<reference evidence="1 2" key="1">
    <citation type="submission" date="2020-10" db="EMBL/GenBank/DDBJ databases">
        <title>Investigation of anaerobic biodegradation of phenanthrene by a sulfate-dependent Geobacter anodireducens strain PheS2.</title>
        <authorList>
            <person name="Zhang Z."/>
        </authorList>
    </citation>
    <scope>NUCLEOTIDE SEQUENCE [LARGE SCALE GENOMIC DNA]</scope>
    <source>
        <strain evidence="1 2">PheS2</strain>
    </source>
</reference>
<dbReference type="EMBL" id="JADBFD010000019">
    <property type="protein sequence ID" value="MBE2888980.1"/>
    <property type="molecule type" value="Genomic_DNA"/>
</dbReference>
<dbReference type="RefSeq" id="WP_192905798.1">
    <property type="nucleotide sequence ID" value="NZ_JADBFD010000019.1"/>
</dbReference>
<proteinExistence type="predicted"/>
<organism evidence="1 2">
    <name type="scientific">Geobacter anodireducens</name>
    <dbReference type="NCBI Taxonomy" id="1340425"/>
    <lineage>
        <taxon>Bacteria</taxon>
        <taxon>Pseudomonadati</taxon>
        <taxon>Thermodesulfobacteriota</taxon>
        <taxon>Desulfuromonadia</taxon>
        <taxon>Geobacterales</taxon>
        <taxon>Geobacteraceae</taxon>
        <taxon>Geobacter</taxon>
    </lineage>
</organism>
<sequence>MTQSDRLALLERLIQERNDKSGKGGAASVAREFGVSDSLVSGVRKGNYPGDAEGFLERVAERYGREVVWCPACHEEIALGRCAENRRRPLVATNPWLRQLWRACRQCETSREEV</sequence>
<comment type="caution">
    <text evidence="1">The sequence shown here is derived from an EMBL/GenBank/DDBJ whole genome shotgun (WGS) entry which is preliminary data.</text>
</comment>
<dbReference type="Gene3D" id="1.10.260.40">
    <property type="entry name" value="lambda repressor-like DNA-binding domains"/>
    <property type="match status" value="1"/>
</dbReference>
<evidence type="ECO:0000313" key="2">
    <source>
        <dbReference type="Proteomes" id="UP000618926"/>
    </source>
</evidence>